<dbReference type="CDD" id="cd04366">
    <property type="entry name" value="IlGF_insulin_bombyxin_like"/>
    <property type="match status" value="1"/>
</dbReference>
<sequence length="137" mass="15109">MNIGNTENQNSEADISLSTVLQSGIVEECCRRQCTLTTLISYCAAGEHAANDRLAEIENMFSSHSRTRTENQMEEEMIAEQPESVNSHLGSNTASHLPNIPNLGTSNRNRPVFIVLPQVYESAGSDTSSEENHQHSF</sequence>
<organism evidence="6 7">
    <name type="scientific">Trichonephila inaurata madagascariensis</name>
    <dbReference type="NCBI Taxonomy" id="2747483"/>
    <lineage>
        <taxon>Eukaryota</taxon>
        <taxon>Metazoa</taxon>
        <taxon>Ecdysozoa</taxon>
        <taxon>Arthropoda</taxon>
        <taxon>Chelicerata</taxon>
        <taxon>Arachnida</taxon>
        <taxon>Araneae</taxon>
        <taxon>Araneomorphae</taxon>
        <taxon>Entelegynae</taxon>
        <taxon>Araneoidea</taxon>
        <taxon>Nephilidae</taxon>
        <taxon>Trichonephila</taxon>
        <taxon>Trichonephila inaurata</taxon>
    </lineage>
</organism>
<proteinExistence type="inferred from homology"/>
<dbReference type="InterPro" id="IPR036438">
    <property type="entry name" value="Insulin-like_sf"/>
</dbReference>
<evidence type="ECO:0000256" key="2">
    <source>
        <dbReference type="ARBA" id="ARBA00022685"/>
    </source>
</evidence>
<evidence type="ECO:0000256" key="4">
    <source>
        <dbReference type="SAM" id="MobiDB-lite"/>
    </source>
</evidence>
<protein>
    <submittedName>
        <fullName evidence="6">IlGF domain-containing protein</fullName>
    </submittedName>
</protein>
<evidence type="ECO:0000256" key="3">
    <source>
        <dbReference type="ARBA" id="ARBA00022729"/>
    </source>
</evidence>
<evidence type="ECO:0000256" key="1">
    <source>
        <dbReference type="ARBA" id="ARBA00009034"/>
    </source>
</evidence>
<comment type="similarity">
    <text evidence="1">Belongs to the insulin family.</text>
</comment>
<dbReference type="InterPro" id="IPR016179">
    <property type="entry name" value="Insulin-like"/>
</dbReference>
<dbReference type="Gene3D" id="1.10.100.10">
    <property type="entry name" value="Insulin-like"/>
    <property type="match status" value="1"/>
</dbReference>
<dbReference type="EMBL" id="BMAV01012869">
    <property type="protein sequence ID" value="GFY59870.1"/>
    <property type="molecule type" value="Genomic_DNA"/>
</dbReference>
<gene>
    <name evidence="6" type="primary">NCL1_09707</name>
    <name evidence="6" type="ORF">TNIN_58091</name>
</gene>
<feature type="region of interest" description="Disordered" evidence="4">
    <location>
        <begin position="65"/>
        <end position="103"/>
    </location>
</feature>
<dbReference type="GO" id="GO:0005576">
    <property type="term" value="C:extracellular region"/>
    <property type="evidence" value="ECO:0007669"/>
    <property type="project" value="InterPro"/>
</dbReference>
<accession>A0A8X6XTY5</accession>
<dbReference type="OrthoDB" id="6414143at2759"/>
<feature type="compositionally biased region" description="Polar residues" evidence="4">
    <location>
        <begin position="83"/>
        <end position="103"/>
    </location>
</feature>
<dbReference type="GO" id="GO:0005179">
    <property type="term" value="F:hormone activity"/>
    <property type="evidence" value="ECO:0007669"/>
    <property type="project" value="InterPro"/>
</dbReference>
<dbReference type="PROSITE" id="PS00262">
    <property type="entry name" value="INSULIN"/>
    <property type="match status" value="1"/>
</dbReference>
<evidence type="ECO:0000313" key="6">
    <source>
        <dbReference type="EMBL" id="GFY59870.1"/>
    </source>
</evidence>
<keyword evidence="2" id="KW-0165">Cleavage on pair of basic residues</keyword>
<feature type="domain" description="Insulin-like" evidence="5">
    <location>
        <begin position="18"/>
        <end position="43"/>
    </location>
</feature>
<evidence type="ECO:0000259" key="5">
    <source>
        <dbReference type="Pfam" id="PF00049"/>
    </source>
</evidence>
<dbReference type="AlphaFoldDB" id="A0A8X6XTY5"/>
<reference evidence="6" key="1">
    <citation type="submission" date="2020-08" db="EMBL/GenBank/DDBJ databases">
        <title>Multicomponent nature underlies the extraordinary mechanical properties of spider dragline silk.</title>
        <authorList>
            <person name="Kono N."/>
            <person name="Nakamura H."/>
            <person name="Mori M."/>
            <person name="Yoshida Y."/>
            <person name="Ohtoshi R."/>
            <person name="Malay A.D."/>
            <person name="Moran D.A.P."/>
            <person name="Tomita M."/>
            <person name="Numata K."/>
            <person name="Arakawa K."/>
        </authorList>
    </citation>
    <scope>NUCLEOTIDE SEQUENCE</scope>
</reference>
<name>A0A8X6XTY5_9ARAC</name>
<dbReference type="InterPro" id="IPR022353">
    <property type="entry name" value="Insulin_CS"/>
</dbReference>
<dbReference type="Pfam" id="PF00049">
    <property type="entry name" value="Insulin"/>
    <property type="match status" value="1"/>
</dbReference>
<dbReference type="Proteomes" id="UP000886998">
    <property type="component" value="Unassembled WGS sequence"/>
</dbReference>
<evidence type="ECO:0000313" key="7">
    <source>
        <dbReference type="Proteomes" id="UP000886998"/>
    </source>
</evidence>
<keyword evidence="3" id="KW-0732">Signal</keyword>
<keyword evidence="7" id="KW-1185">Reference proteome</keyword>
<dbReference type="SUPFAM" id="SSF56994">
    <property type="entry name" value="Insulin-like"/>
    <property type="match status" value="1"/>
</dbReference>
<comment type="caution">
    <text evidence="6">The sequence shown here is derived from an EMBL/GenBank/DDBJ whole genome shotgun (WGS) entry which is preliminary data.</text>
</comment>